<name>A0A061QMX2_9CHLO</name>
<dbReference type="AlphaFoldDB" id="A0A061QMX2"/>
<reference evidence="1" key="1">
    <citation type="submission" date="2014-05" db="EMBL/GenBank/DDBJ databases">
        <title>The transcriptome of the halophilic microalga Tetraselmis sp. GSL018 isolated from the Great Salt Lake, Utah.</title>
        <authorList>
            <person name="Jinkerson R.E."/>
            <person name="D'Adamo S."/>
            <person name="Posewitz M.C."/>
        </authorList>
    </citation>
    <scope>NUCLEOTIDE SEQUENCE</scope>
    <source>
        <strain evidence="1">GSL018</strain>
    </source>
</reference>
<accession>A0A061QMX2</accession>
<feature type="non-terminal residue" evidence="1">
    <location>
        <position position="72"/>
    </location>
</feature>
<proteinExistence type="predicted"/>
<sequence length="72" mass="7504">ADLVESEERAGPAARDLAALWRVLAAAVRNHGQLRTPPGGKATPEDSRVEAKIGKLLSSDASPHAAGTEHLL</sequence>
<protein>
    <submittedName>
        <fullName evidence="1">Uncharacterized protein</fullName>
    </submittedName>
</protein>
<evidence type="ECO:0000313" key="1">
    <source>
        <dbReference type="EMBL" id="JAC59769.1"/>
    </source>
</evidence>
<organism evidence="1">
    <name type="scientific">Tetraselmis sp. GSL018</name>
    <dbReference type="NCBI Taxonomy" id="582737"/>
    <lineage>
        <taxon>Eukaryota</taxon>
        <taxon>Viridiplantae</taxon>
        <taxon>Chlorophyta</taxon>
        <taxon>core chlorophytes</taxon>
        <taxon>Chlorodendrophyceae</taxon>
        <taxon>Chlorodendrales</taxon>
        <taxon>Chlorodendraceae</taxon>
        <taxon>Tetraselmis</taxon>
    </lineage>
</organism>
<dbReference type="EMBL" id="GBEZ01027559">
    <property type="protein sequence ID" value="JAC59769.1"/>
    <property type="molecule type" value="Transcribed_RNA"/>
</dbReference>
<gene>
    <name evidence="1" type="ORF">TSPGSL018_30659</name>
</gene>
<feature type="non-terminal residue" evidence="1">
    <location>
        <position position="1"/>
    </location>
</feature>